<dbReference type="AlphaFoldDB" id="A0AAV4P0J4"/>
<evidence type="ECO:0000313" key="2">
    <source>
        <dbReference type="Proteomes" id="UP001054945"/>
    </source>
</evidence>
<comment type="caution">
    <text evidence="1">The sequence shown here is derived from an EMBL/GenBank/DDBJ whole genome shotgun (WGS) entry which is preliminary data.</text>
</comment>
<sequence>MTSIKSDEPPKRALFEIVVKLSRFPRRYYLKEFTFISVNKGCFNVNIILYLANLNVNWSLLTRSACKYTDRTAGDPSSLRMSIRCTKMYLRLDCGKCLGQYYVPYSIKTIFIKPFSVVPRIQE</sequence>
<evidence type="ECO:0000313" key="1">
    <source>
        <dbReference type="EMBL" id="GIX90579.1"/>
    </source>
</evidence>
<accession>A0AAV4P0J4</accession>
<protein>
    <submittedName>
        <fullName evidence="1">Uncharacterized protein</fullName>
    </submittedName>
</protein>
<dbReference type="Proteomes" id="UP001054945">
    <property type="component" value="Unassembled WGS sequence"/>
</dbReference>
<organism evidence="1 2">
    <name type="scientific">Caerostris extrusa</name>
    <name type="common">Bark spider</name>
    <name type="synonym">Caerostris bankana</name>
    <dbReference type="NCBI Taxonomy" id="172846"/>
    <lineage>
        <taxon>Eukaryota</taxon>
        <taxon>Metazoa</taxon>
        <taxon>Ecdysozoa</taxon>
        <taxon>Arthropoda</taxon>
        <taxon>Chelicerata</taxon>
        <taxon>Arachnida</taxon>
        <taxon>Araneae</taxon>
        <taxon>Araneomorphae</taxon>
        <taxon>Entelegynae</taxon>
        <taxon>Araneoidea</taxon>
        <taxon>Araneidae</taxon>
        <taxon>Caerostris</taxon>
    </lineage>
</organism>
<keyword evidence="2" id="KW-1185">Reference proteome</keyword>
<proteinExistence type="predicted"/>
<dbReference type="EMBL" id="BPLR01003952">
    <property type="protein sequence ID" value="GIX90579.1"/>
    <property type="molecule type" value="Genomic_DNA"/>
</dbReference>
<gene>
    <name evidence="1" type="ORF">CEXT_151931</name>
</gene>
<reference evidence="1 2" key="1">
    <citation type="submission" date="2021-06" db="EMBL/GenBank/DDBJ databases">
        <title>Caerostris extrusa draft genome.</title>
        <authorList>
            <person name="Kono N."/>
            <person name="Arakawa K."/>
        </authorList>
    </citation>
    <scope>NUCLEOTIDE SEQUENCE [LARGE SCALE GENOMIC DNA]</scope>
</reference>
<name>A0AAV4P0J4_CAEEX</name>